<gene>
    <name evidence="1" type="primary">NCL1_43553</name>
    <name evidence="1" type="ORF">TNCV_1284801</name>
</gene>
<dbReference type="InterPro" id="IPR036397">
    <property type="entry name" value="RNaseH_sf"/>
</dbReference>
<dbReference type="AlphaFoldDB" id="A0A8X6SQH8"/>
<keyword evidence="2" id="KW-1185">Reference proteome</keyword>
<evidence type="ECO:0000313" key="2">
    <source>
        <dbReference type="Proteomes" id="UP000887159"/>
    </source>
</evidence>
<accession>A0A8X6SQH8</accession>
<dbReference type="GO" id="GO:0003676">
    <property type="term" value="F:nucleic acid binding"/>
    <property type="evidence" value="ECO:0007669"/>
    <property type="project" value="InterPro"/>
</dbReference>
<dbReference type="Proteomes" id="UP000887159">
    <property type="component" value="Unassembled WGS sequence"/>
</dbReference>
<evidence type="ECO:0000313" key="1">
    <source>
        <dbReference type="EMBL" id="GFY15835.1"/>
    </source>
</evidence>
<dbReference type="EMBL" id="BMAU01021335">
    <property type="protein sequence ID" value="GFY15835.1"/>
    <property type="molecule type" value="Genomic_DNA"/>
</dbReference>
<organism evidence="1 2">
    <name type="scientific">Trichonephila clavipes</name>
    <name type="common">Golden silk orbweaver</name>
    <name type="synonym">Nephila clavipes</name>
    <dbReference type="NCBI Taxonomy" id="2585209"/>
    <lineage>
        <taxon>Eukaryota</taxon>
        <taxon>Metazoa</taxon>
        <taxon>Ecdysozoa</taxon>
        <taxon>Arthropoda</taxon>
        <taxon>Chelicerata</taxon>
        <taxon>Arachnida</taxon>
        <taxon>Araneae</taxon>
        <taxon>Araneomorphae</taxon>
        <taxon>Entelegynae</taxon>
        <taxon>Araneoidea</taxon>
        <taxon>Nephilidae</taxon>
        <taxon>Trichonephila</taxon>
    </lineage>
</organism>
<protein>
    <submittedName>
        <fullName evidence="1">Uncharacterized protein</fullName>
    </submittedName>
</protein>
<proteinExistence type="predicted"/>
<reference evidence="1" key="1">
    <citation type="submission" date="2020-08" db="EMBL/GenBank/DDBJ databases">
        <title>Multicomponent nature underlies the extraordinary mechanical properties of spider dragline silk.</title>
        <authorList>
            <person name="Kono N."/>
            <person name="Nakamura H."/>
            <person name="Mori M."/>
            <person name="Yoshida Y."/>
            <person name="Ohtoshi R."/>
            <person name="Malay A.D."/>
            <person name="Moran D.A.P."/>
            <person name="Tomita M."/>
            <person name="Numata K."/>
            <person name="Arakawa K."/>
        </authorList>
    </citation>
    <scope>NUCLEOTIDE SEQUENCE</scope>
</reference>
<dbReference type="PANTHER" id="PTHR47326:SF1">
    <property type="entry name" value="HTH PSQ-TYPE DOMAIN-CONTAINING PROTEIN"/>
    <property type="match status" value="1"/>
</dbReference>
<dbReference type="Gene3D" id="3.30.420.10">
    <property type="entry name" value="Ribonuclease H-like superfamily/Ribonuclease H"/>
    <property type="match status" value="1"/>
</dbReference>
<comment type="caution">
    <text evidence="1">The sequence shown here is derived from an EMBL/GenBank/DDBJ whole genome shotgun (WGS) entry which is preliminary data.</text>
</comment>
<sequence>MEVLTEFFDGRVISKGFWPTRLPDLSIQDFFLWGYLKNVIFTNNPHMFDELKSNILDAISDINSHALQKVSINLVPNLHNHASLLDLVGKNLPFSAPKNPRG</sequence>
<name>A0A8X6SQH8_TRICX</name>
<dbReference type="PANTHER" id="PTHR47326">
    <property type="entry name" value="TRANSPOSABLE ELEMENT TC3 TRANSPOSASE-LIKE PROTEIN"/>
    <property type="match status" value="1"/>
</dbReference>